<evidence type="ECO:0000313" key="5">
    <source>
        <dbReference type="Proteomes" id="UP001358586"/>
    </source>
</evidence>
<dbReference type="InterPro" id="IPR044861">
    <property type="entry name" value="IPNS-like_FE2OG_OXY"/>
</dbReference>
<accession>A0ABR0P6S7</accession>
<dbReference type="SMART" id="SM00181">
    <property type="entry name" value="EGF"/>
    <property type="match status" value="2"/>
</dbReference>
<keyword evidence="5" id="KW-1185">Reference proteome</keyword>
<dbReference type="PANTHER" id="PTHR33881">
    <property type="entry name" value="NEUROGENIC LOCUS NOTCH-LIKE PROTEIN"/>
    <property type="match status" value="1"/>
</dbReference>
<dbReference type="SUPFAM" id="SSF51197">
    <property type="entry name" value="Clavaminate synthase-like"/>
    <property type="match status" value="1"/>
</dbReference>
<organism evidence="4 5">
    <name type="scientific">Gossypium arboreum</name>
    <name type="common">Tree cotton</name>
    <name type="synonym">Gossypium nanking</name>
    <dbReference type="NCBI Taxonomy" id="29729"/>
    <lineage>
        <taxon>Eukaryota</taxon>
        <taxon>Viridiplantae</taxon>
        <taxon>Streptophyta</taxon>
        <taxon>Embryophyta</taxon>
        <taxon>Tracheophyta</taxon>
        <taxon>Spermatophyta</taxon>
        <taxon>Magnoliopsida</taxon>
        <taxon>eudicotyledons</taxon>
        <taxon>Gunneridae</taxon>
        <taxon>Pentapetalae</taxon>
        <taxon>rosids</taxon>
        <taxon>malvids</taxon>
        <taxon>Malvales</taxon>
        <taxon>Malvaceae</taxon>
        <taxon>Malvoideae</taxon>
        <taxon>Gossypium</taxon>
    </lineage>
</organism>
<dbReference type="Pfam" id="PF03171">
    <property type="entry name" value="2OG-FeII_Oxy"/>
    <property type="match status" value="1"/>
</dbReference>
<evidence type="ECO:0000313" key="4">
    <source>
        <dbReference type="EMBL" id="KAK5814035.1"/>
    </source>
</evidence>
<dbReference type="InterPro" id="IPR005123">
    <property type="entry name" value="Oxoglu/Fe-dep_dioxygenase_dom"/>
</dbReference>
<name>A0ABR0P6S7_GOSAR</name>
<feature type="signal peptide" evidence="2">
    <location>
        <begin position="1"/>
        <end position="24"/>
    </location>
</feature>
<dbReference type="InterPro" id="IPR027443">
    <property type="entry name" value="IPNS-like_sf"/>
</dbReference>
<evidence type="ECO:0000259" key="3">
    <source>
        <dbReference type="PROSITE" id="PS51471"/>
    </source>
</evidence>
<evidence type="ECO:0000256" key="1">
    <source>
        <dbReference type="RuleBase" id="RU003682"/>
    </source>
</evidence>
<protein>
    <recommendedName>
        <fullName evidence="3">Fe2OG dioxygenase domain-containing protein</fullName>
    </recommendedName>
</protein>
<gene>
    <name evidence="4" type="ORF">PVK06_029487</name>
</gene>
<dbReference type="Proteomes" id="UP001358586">
    <property type="component" value="Chromosome 8"/>
</dbReference>
<dbReference type="EMBL" id="JARKNE010000008">
    <property type="protein sequence ID" value="KAK5814035.1"/>
    <property type="molecule type" value="Genomic_DNA"/>
</dbReference>
<feature type="chain" id="PRO_5046816417" description="Fe2OG dioxygenase domain-containing protein" evidence="2">
    <location>
        <begin position="25"/>
        <end position="326"/>
    </location>
</feature>
<keyword evidence="1" id="KW-0408">Iron</keyword>
<feature type="domain" description="Fe2OG dioxygenase" evidence="3">
    <location>
        <begin position="204"/>
        <end position="326"/>
    </location>
</feature>
<keyword evidence="1" id="KW-0479">Metal-binding</keyword>
<keyword evidence="2" id="KW-0732">Signal</keyword>
<dbReference type="PANTHER" id="PTHR33881:SF17">
    <property type="entry name" value="EGF-LIKE DOMAIN-CONTAINING PROTEIN"/>
    <property type="match status" value="1"/>
</dbReference>
<evidence type="ECO:0000256" key="2">
    <source>
        <dbReference type="SAM" id="SignalP"/>
    </source>
</evidence>
<comment type="caution">
    <text evidence="4">The sequence shown here is derived from an EMBL/GenBank/DDBJ whole genome shotgun (WGS) entry which is preliminary data.</text>
</comment>
<comment type="similarity">
    <text evidence="1">Belongs to the iron/ascorbate-dependent oxidoreductase family.</text>
</comment>
<sequence length="326" mass="36045">MKLYANIYVFIFLLLLSFLRSSEADFVAFNSNLLAVNACAIVNCGQGTCRETGGILISFECDCYPGWTKFSLFPLCIIPNCTLNFGCGAESPSSPPPPPPPLPSWTFNLSDPCTFTWCGDGSCKANGTGYECDCNEGYANLLANPTLPCFKECHLWNMLANFGLKIMPNSGGNHYIVGETSGNNLGSLCLTDTKWFKLKNECDQVKSLLQLNSYPMCPDADRAMGLAPHTDSSLFILYQGNINGLQFYEDDMEWVDLEPVEGALIVNIGDLMQIVSNGKFKSVLHRVVANNTRHLISPGDAEVLPLKKLVEFDRLPMYRPTVIWKE</sequence>
<dbReference type="Gene3D" id="2.60.120.330">
    <property type="entry name" value="B-lactam Antibiotic, Isopenicillin N Synthase, Chain"/>
    <property type="match status" value="1"/>
</dbReference>
<reference evidence="4 5" key="1">
    <citation type="submission" date="2023-03" db="EMBL/GenBank/DDBJ databases">
        <title>WGS of Gossypium arboreum.</title>
        <authorList>
            <person name="Yu D."/>
        </authorList>
    </citation>
    <scope>NUCLEOTIDE SEQUENCE [LARGE SCALE GENOMIC DNA]</scope>
    <source>
        <tissue evidence="4">Leaf</tissue>
    </source>
</reference>
<dbReference type="PROSITE" id="PS01186">
    <property type="entry name" value="EGF_2"/>
    <property type="match status" value="1"/>
</dbReference>
<keyword evidence="1" id="KW-0560">Oxidoreductase</keyword>
<dbReference type="InterPro" id="IPR000742">
    <property type="entry name" value="EGF"/>
</dbReference>
<proteinExistence type="inferred from homology"/>
<dbReference type="PROSITE" id="PS51471">
    <property type="entry name" value="FE2OG_OXY"/>
    <property type="match status" value="1"/>
</dbReference>